<feature type="compositionally biased region" description="Low complexity" evidence="3">
    <location>
        <begin position="39"/>
        <end position="53"/>
    </location>
</feature>
<evidence type="ECO:0000259" key="5">
    <source>
        <dbReference type="SMART" id="SM01359"/>
    </source>
</evidence>
<evidence type="ECO:0000256" key="2">
    <source>
        <dbReference type="ARBA" id="ARBA00022729"/>
    </source>
</evidence>
<evidence type="ECO:0000256" key="4">
    <source>
        <dbReference type="SAM" id="Phobius"/>
    </source>
</evidence>
<evidence type="ECO:0000259" key="6">
    <source>
        <dbReference type="SMART" id="SM01360"/>
    </source>
</evidence>
<keyword evidence="4" id="KW-1133">Transmembrane helix</keyword>
<feature type="domain" description="Alpha-2-macroglobulin bait region" evidence="5">
    <location>
        <begin position="1118"/>
        <end position="1269"/>
    </location>
</feature>
<dbReference type="Pfam" id="PF07703">
    <property type="entry name" value="A2M_BRD"/>
    <property type="match status" value="1"/>
</dbReference>
<dbReference type="SMART" id="SM01359">
    <property type="entry name" value="A2M_N_2"/>
    <property type="match status" value="1"/>
</dbReference>
<dbReference type="InterPro" id="IPR002890">
    <property type="entry name" value="MG2"/>
</dbReference>
<dbReference type="OrthoDB" id="9767116at2"/>
<keyword evidence="8" id="KW-1185">Reference proteome</keyword>
<evidence type="ECO:0000313" key="7">
    <source>
        <dbReference type="EMBL" id="SDO70561.1"/>
    </source>
</evidence>
<dbReference type="PANTHER" id="PTHR40094:SF1">
    <property type="entry name" value="UBIQUITIN DOMAIN-CONTAINING PROTEIN"/>
    <property type="match status" value="1"/>
</dbReference>
<organism evidence="7 8">
    <name type="scientific">Nakamurella panacisegetis</name>
    <dbReference type="NCBI Taxonomy" id="1090615"/>
    <lineage>
        <taxon>Bacteria</taxon>
        <taxon>Bacillati</taxon>
        <taxon>Actinomycetota</taxon>
        <taxon>Actinomycetes</taxon>
        <taxon>Nakamurellales</taxon>
        <taxon>Nakamurellaceae</taxon>
        <taxon>Nakamurella</taxon>
    </lineage>
</organism>
<dbReference type="Pfam" id="PF13205">
    <property type="entry name" value="Big_5"/>
    <property type="match status" value="1"/>
</dbReference>
<dbReference type="EMBL" id="LT629710">
    <property type="protein sequence ID" value="SDO70561.1"/>
    <property type="molecule type" value="Genomic_DNA"/>
</dbReference>
<dbReference type="InterPro" id="IPR032812">
    <property type="entry name" value="SbsA_Ig"/>
</dbReference>
<dbReference type="Gene3D" id="1.50.10.20">
    <property type="match status" value="1"/>
</dbReference>
<feature type="domain" description="Alpha-2-macroglobulin" evidence="6">
    <location>
        <begin position="1363"/>
        <end position="1453"/>
    </location>
</feature>
<evidence type="ECO:0008006" key="9">
    <source>
        <dbReference type="Google" id="ProtNLM"/>
    </source>
</evidence>
<dbReference type="PANTHER" id="PTHR40094">
    <property type="entry name" value="ALPHA-2-MACROGLOBULIN HOMOLOG"/>
    <property type="match status" value="1"/>
</dbReference>
<feature type="region of interest" description="Disordered" evidence="3">
    <location>
        <begin position="1305"/>
        <end position="1351"/>
    </location>
</feature>
<dbReference type="InterPro" id="IPR008930">
    <property type="entry name" value="Terpenoid_cyclase/PrenylTrfase"/>
</dbReference>
<dbReference type="InterPro" id="IPR011625">
    <property type="entry name" value="A2M_N_BRD"/>
</dbReference>
<dbReference type="InterPro" id="IPR001599">
    <property type="entry name" value="Macroglobln_a2"/>
</dbReference>
<evidence type="ECO:0000256" key="3">
    <source>
        <dbReference type="SAM" id="MobiDB-lite"/>
    </source>
</evidence>
<dbReference type="SUPFAM" id="SSF48239">
    <property type="entry name" value="Terpenoid cyclases/Protein prenyltransferases"/>
    <property type="match status" value="1"/>
</dbReference>
<dbReference type="Gene3D" id="2.60.40.3710">
    <property type="match status" value="1"/>
</dbReference>
<keyword evidence="2" id="KW-0732">Signal</keyword>
<dbReference type="RefSeq" id="WP_090475633.1">
    <property type="nucleotide sequence ID" value="NZ_LT629710.1"/>
</dbReference>
<dbReference type="GO" id="GO:0004866">
    <property type="term" value="F:endopeptidase inhibitor activity"/>
    <property type="evidence" value="ECO:0007669"/>
    <property type="project" value="InterPro"/>
</dbReference>
<reference evidence="7 8" key="1">
    <citation type="submission" date="2016-10" db="EMBL/GenBank/DDBJ databases">
        <authorList>
            <person name="de Groot N.N."/>
        </authorList>
    </citation>
    <scope>NUCLEOTIDE SEQUENCE [LARGE SCALE GENOMIC DNA]</scope>
    <source>
        <strain evidence="8">P4-7,KCTC 19426,CECT 7604</strain>
    </source>
</reference>
<dbReference type="Proteomes" id="UP000198741">
    <property type="component" value="Chromosome I"/>
</dbReference>
<dbReference type="InterPro" id="IPR051802">
    <property type="entry name" value="YfhM-like"/>
</dbReference>
<dbReference type="InterPro" id="IPR041246">
    <property type="entry name" value="Bact_MG10"/>
</dbReference>
<keyword evidence="4" id="KW-0472">Membrane</keyword>
<feature type="compositionally biased region" description="Polar residues" evidence="3">
    <location>
        <begin position="1331"/>
        <end position="1351"/>
    </location>
</feature>
<feature type="transmembrane region" description="Helical" evidence="4">
    <location>
        <begin position="16"/>
        <end position="35"/>
    </location>
</feature>
<dbReference type="Pfam" id="PF01835">
    <property type="entry name" value="MG2"/>
    <property type="match status" value="1"/>
</dbReference>
<proteinExistence type="inferred from homology"/>
<comment type="similarity">
    <text evidence="1">Belongs to the protease inhibitor I39 (alpha-2-macroglobulin) family. Bacterial alpha-2-macroglobulin subfamily.</text>
</comment>
<name>A0A1H0LR95_9ACTN</name>
<evidence type="ECO:0000313" key="8">
    <source>
        <dbReference type="Proteomes" id="UP000198741"/>
    </source>
</evidence>
<evidence type="ECO:0000256" key="1">
    <source>
        <dbReference type="ARBA" id="ARBA00010556"/>
    </source>
</evidence>
<dbReference type="Pfam" id="PF00207">
    <property type="entry name" value="A2M"/>
    <property type="match status" value="1"/>
</dbReference>
<sequence>MTEQARAPRRQARRRVGIAAALAIALVGAVVWISGDGHSPSSAPPGATSTPGANTSDAGPAGGGPATPGNPPGAVAQPAGLRLSAGKGQQPAAPVAVVNGDPLTGPQISAVIDRLPSWTGTSGLAQPFRWPPQSLKKPQAGDEVGLAFPGISKPTPQPSVAGPLHVLRMQPQGAVSVAPFASITFDQPMVAVTTVGQLSATDVPATITPKLAGTWQWIGTSTLRFTADSDQVDRLPMATTFTVTVPAGTRSTTGGTLAEAAKATFSTPAPTVTSFTPSGKSLTLQPVFVAVFDQRVDPAAVLAHVSLRVDGDSWPVRAATAAEVAADTGAASAVSAAVAGRTVAFRPAKALPTDAALSIGFGAGTPSAEGPLTTAKDRTFTGQTYTALTLGSSNCDYGNGVCQPGSSFNLTFTNALDAKAFDPTSVRISPAIPGGATVSASGNAIVVSGSTQPDTTYTVTVPAGLTDTFGQHLARPAVATFVIGAASTRLDPFPQPVTTVDPMVTPSSISVNTVNRKEFRERVFRVSVADWSAFQRLYLATAQLENPRTVPNVPDWPVLVDRVVSVGGAKNRLVSTKLDLSQALSGSGATGHVVVLIEPTESESFDSNTLWQNRPTMTWAQSTTLGLDALNDSATLRAWVTDLRDGRPQAGVTVGPIGDNGQVDPTDSATTAADGVATLPLLAGGASALLATAGKQTAILPSSMGQKGWMKQPGRDQLLWFVTDDRQTYRPGETVSVKGWVRRQGGDVAAALTAAGAQSVDYTVRDAYGVVIGHGTSKVSRLGGFDLTATIPSGANLGTASVELTAAGVATQDGNDFSHPFDIADFRTPAFQVDTHADSSGPHVVGDNLTVATDATYYAGGPLADASVKWQVRTASATYSPPGWDNFTFGRWTPWWTDAAVSSTGGMESSAPTASSMGGKPISEPCCAPVDPNATKFDTFSGVTDSDGHHYLQVKVGDLGADYAGLPVTLTAQATVTDVSRQAIAGTADLLVHPADYYVGLSSADTFVTAGQDLVLQTVTTDIDGAAVPGRAVTVTAAKVATSYVNGRSVDTESDVRTCPVTSTSTPTNCTFHPTASGTYKITATVVDDKGRTSRSELTRWVAGSDGAVDSSVEQQQLTLVPDAKEYQPGQSAKVLVQSPITTGSGLLTVLHNGIVSTSRFAVANGSAVVGVPVTAAEIPGVSVSIEVVGTAARSATDSTPRPAYATGEIGLTVSTLARTLKVTAVPRQRTVTPGGSTSVDVTVTDQTGKPMAASEFELVVADEAVLAVGGDVLPNPMDAFYPELPDGLTAQYGRSLVALADPPVMDSQGGRVPASPELSSAASTPAPGSKTYSTAASGAGSTQRSAGTSNAPIAQRQNFDALALFVPSATTDANGKATIAVKLPDNLTRYRVMVVAVAGADTFGSADSTITAGLPLTVRPSAPRFLNFGDVVELPVLLQNQTDAPLTTDVVLQTVNLKVTGSAGQRVTVPANGRLEVQFPVAADQAGTAKFRVAAVSGTDADAASIELPVYTPATTESFATYGVIGSGQSLLQRVTAPKGVVSQFGGLQISTSSTALQQLSDAVGYIADYDYASSDAYAGQIIAIGSLGDVLTAFSAPGLPSAAELTSLVSADVRKLLALQNDDGGFPYWTRGDPSDPFNSIQSTQALLVAARRGFDVSSKALAKAQQYLDDIASHLPADTSPATRDTLTAYALNVGMLGGHRDAAAAESMVASRGSALTLDAVAWLLPVVSDGGSRSALQRRIDNAAVDDAGSVTFTNQVTDDAWTTLQSDRRTDGLILDALISVTPKSDLIPKVVAGLMGGQTDGRWSNLQENAFILLALRHYYDAFEGTSPDFVAGVWLGDKFAGQHTFAGHTTERANVTVPTSVLLSASNDDVTLQNSGTGRLYYRIGLQTAPSDLKPAPLDRGFVVSRTYTGIDHASDVTRDAAGTWHIKPGAKVKVQLTMVSRSARTYVSLIDPLPAGLEALNADLATTPKSLDPKAAADAYTTRWSGTWYDHQNLRDDRAEAFATYLNGGVYQYSYTTQATTSGTFVVPPPRAEQIYTPETFGRGAGERVVIG</sequence>
<dbReference type="Pfam" id="PF17973">
    <property type="entry name" value="bMG10"/>
    <property type="match status" value="1"/>
</dbReference>
<keyword evidence="4" id="KW-0812">Transmembrane</keyword>
<feature type="region of interest" description="Disordered" evidence="3">
    <location>
        <begin position="37"/>
        <end position="79"/>
    </location>
</feature>
<gene>
    <name evidence="7" type="ORF">SAMN04515671_1764</name>
</gene>
<dbReference type="Gene3D" id="2.60.40.1930">
    <property type="match status" value="1"/>
</dbReference>
<dbReference type="STRING" id="1090615.SAMN04515671_1764"/>
<dbReference type="SMART" id="SM01360">
    <property type="entry name" value="A2M"/>
    <property type="match status" value="1"/>
</dbReference>
<accession>A0A1H0LR95</accession>
<protein>
    <recommendedName>
        <fullName evidence="9">Alpha-2-macroglobulin family N-terminal region</fullName>
    </recommendedName>
</protein>